<accession>A0AC61S5S4</accession>
<reference evidence="1" key="1">
    <citation type="submission" date="2019-04" db="EMBL/GenBank/DDBJ databases">
        <title>Microbes associate with the intestines of laboratory mice.</title>
        <authorList>
            <person name="Navarre W."/>
            <person name="Wong E."/>
            <person name="Huang K.C."/>
            <person name="Tropini C."/>
            <person name="Ng K."/>
            <person name="Yu B."/>
        </authorList>
    </citation>
    <scope>NUCLEOTIDE SEQUENCE</scope>
    <source>
        <strain evidence="1">NM86_A22</strain>
    </source>
</reference>
<evidence type="ECO:0000313" key="2">
    <source>
        <dbReference type="Proteomes" id="UP000305401"/>
    </source>
</evidence>
<dbReference type="EMBL" id="SSTG01000044">
    <property type="protein sequence ID" value="THG52538.1"/>
    <property type="molecule type" value="Genomic_DNA"/>
</dbReference>
<dbReference type="Proteomes" id="UP000305401">
    <property type="component" value="Unassembled WGS sequence"/>
</dbReference>
<sequence>MLAHDFENIVNKYIKRHNLIETGNSVIVALSGGADSVALLAVLTRLGYNCTAAHCDFHLRGDESERDREFAQLTAGNMGATYREIHFDTETYRRQNGVSLEMACRELRYNWFSQLSHESGTGHPIPIAVAHHFDDNVETMFLNLLRGTGPSGLRGMLPKTGRGIIRPFLEISRKDIVDYLRQIGTSYVTDSSNLKNDVLRNRLRNIILPAIYSQFTDGHRGISTTIENMASVEALLNDHLDVCREKFCHTANDNTIHINLKDLVSDSSSPKSLLYELLKDKGINYTQACNAIESWKNSGATGRCFNTPSHEILINRDELVVAPHTCNYNTSISTNNLLGSKLPDGFSARLIKKSEVKFSRDATKIFLSERVINEKAEFTFRHWQHGDRIHPFGMKGSKLLSDIFSDAHISLRQKRAIWVVTVNDKIIWVPGIRTSAHYTIGENDKQVLEISATDLICKI</sequence>
<keyword evidence="2" id="KW-1185">Reference proteome</keyword>
<protein>
    <submittedName>
        <fullName evidence="1">tRNA lysidine(34) synthetase TilS</fullName>
    </submittedName>
</protein>
<evidence type="ECO:0000313" key="1">
    <source>
        <dbReference type="EMBL" id="THG52538.1"/>
    </source>
</evidence>
<gene>
    <name evidence="1" type="primary">tilS</name>
    <name evidence="1" type="ORF">E5990_05050</name>
</gene>
<name>A0AC61S5S4_9BACT</name>
<organism evidence="1 2">
    <name type="scientific">Muribaculum caecicola</name>
    <dbReference type="NCBI Taxonomy" id="3038144"/>
    <lineage>
        <taxon>Bacteria</taxon>
        <taxon>Pseudomonadati</taxon>
        <taxon>Bacteroidota</taxon>
        <taxon>Bacteroidia</taxon>
        <taxon>Bacteroidales</taxon>
        <taxon>Muribaculaceae</taxon>
        <taxon>Muribaculum</taxon>
    </lineage>
</organism>
<proteinExistence type="predicted"/>
<comment type="caution">
    <text evidence="1">The sequence shown here is derived from an EMBL/GenBank/DDBJ whole genome shotgun (WGS) entry which is preliminary data.</text>
</comment>